<evidence type="ECO:0000313" key="2">
    <source>
        <dbReference type="EMBL" id="KAH7270608.1"/>
    </source>
</evidence>
<keyword evidence="1" id="KW-0472">Membrane</keyword>
<dbReference type="GeneID" id="70221370"/>
<feature type="transmembrane region" description="Helical" evidence="1">
    <location>
        <begin position="27"/>
        <end position="45"/>
    </location>
</feature>
<evidence type="ECO:0000313" key="3">
    <source>
        <dbReference type="Proteomes" id="UP000720189"/>
    </source>
</evidence>
<comment type="caution">
    <text evidence="2">The sequence shown here is derived from an EMBL/GenBank/DDBJ whole genome shotgun (WGS) entry which is preliminary data.</text>
</comment>
<name>A0A9P9R9S7_FUSRE</name>
<proteinExistence type="predicted"/>
<sequence>MIRIICTACLYRTMPEDHVIVCDSRTICSLFFSSTMTFFCFPLSFKGLFSLTQSPSGRVQLLMLGMALTLLIYPQKITP</sequence>
<gene>
    <name evidence="2" type="ORF">BKA55DRAFT_552225</name>
</gene>
<dbReference type="EMBL" id="JAGMUX010000001">
    <property type="protein sequence ID" value="KAH7270608.1"/>
    <property type="molecule type" value="Genomic_DNA"/>
</dbReference>
<accession>A0A9P9R9S7</accession>
<keyword evidence="1" id="KW-0812">Transmembrane</keyword>
<feature type="transmembrane region" description="Helical" evidence="1">
    <location>
        <begin position="57"/>
        <end position="73"/>
    </location>
</feature>
<dbReference type="AlphaFoldDB" id="A0A9P9R9S7"/>
<evidence type="ECO:0000256" key="1">
    <source>
        <dbReference type="SAM" id="Phobius"/>
    </source>
</evidence>
<dbReference type="RefSeq" id="XP_046057376.1">
    <property type="nucleotide sequence ID" value="XM_046191416.1"/>
</dbReference>
<keyword evidence="1" id="KW-1133">Transmembrane helix</keyword>
<organism evidence="2 3">
    <name type="scientific">Fusarium redolens</name>
    <dbReference type="NCBI Taxonomy" id="48865"/>
    <lineage>
        <taxon>Eukaryota</taxon>
        <taxon>Fungi</taxon>
        <taxon>Dikarya</taxon>
        <taxon>Ascomycota</taxon>
        <taxon>Pezizomycotina</taxon>
        <taxon>Sordariomycetes</taxon>
        <taxon>Hypocreomycetidae</taxon>
        <taxon>Hypocreales</taxon>
        <taxon>Nectriaceae</taxon>
        <taxon>Fusarium</taxon>
        <taxon>Fusarium redolens species complex</taxon>
    </lineage>
</organism>
<protein>
    <submittedName>
        <fullName evidence="2">Uncharacterized protein</fullName>
    </submittedName>
</protein>
<dbReference type="Proteomes" id="UP000720189">
    <property type="component" value="Unassembled WGS sequence"/>
</dbReference>
<reference evidence="2" key="1">
    <citation type="journal article" date="2021" name="Nat. Commun.">
        <title>Genetic determinants of endophytism in the Arabidopsis root mycobiome.</title>
        <authorList>
            <person name="Mesny F."/>
            <person name="Miyauchi S."/>
            <person name="Thiergart T."/>
            <person name="Pickel B."/>
            <person name="Atanasova L."/>
            <person name="Karlsson M."/>
            <person name="Huettel B."/>
            <person name="Barry K.W."/>
            <person name="Haridas S."/>
            <person name="Chen C."/>
            <person name="Bauer D."/>
            <person name="Andreopoulos W."/>
            <person name="Pangilinan J."/>
            <person name="LaButti K."/>
            <person name="Riley R."/>
            <person name="Lipzen A."/>
            <person name="Clum A."/>
            <person name="Drula E."/>
            <person name="Henrissat B."/>
            <person name="Kohler A."/>
            <person name="Grigoriev I.V."/>
            <person name="Martin F.M."/>
            <person name="Hacquard S."/>
        </authorList>
    </citation>
    <scope>NUCLEOTIDE SEQUENCE</scope>
    <source>
        <strain evidence="2">MPI-CAGE-AT-0023</strain>
    </source>
</reference>
<keyword evidence="3" id="KW-1185">Reference proteome</keyword>